<gene>
    <name evidence="5" type="ORF">CLEI1391_LOCUS7568</name>
</gene>
<dbReference type="PANTHER" id="PTHR43201:SF8">
    <property type="entry name" value="ACYL-COA SYNTHETASE FAMILY MEMBER 3"/>
    <property type="match status" value="1"/>
</dbReference>
<dbReference type="InterPro" id="IPR000873">
    <property type="entry name" value="AMP-dep_synth/lig_dom"/>
</dbReference>
<accession>A0A7S0RH97</accession>
<protein>
    <submittedName>
        <fullName evidence="5">Uncharacterized protein</fullName>
    </submittedName>
</protein>
<feature type="domain" description="AMP-binding enzyme C-terminal" evidence="4">
    <location>
        <begin position="421"/>
        <end position="497"/>
    </location>
</feature>
<dbReference type="CDD" id="cd05941">
    <property type="entry name" value="MCS"/>
    <property type="match status" value="1"/>
</dbReference>
<dbReference type="EMBL" id="HBFB01013471">
    <property type="protein sequence ID" value="CAD8676675.1"/>
    <property type="molecule type" value="Transcribed_RNA"/>
</dbReference>
<feature type="region of interest" description="Disordered" evidence="2">
    <location>
        <begin position="130"/>
        <end position="156"/>
    </location>
</feature>
<dbReference type="PANTHER" id="PTHR43201">
    <property type="entry name" value="ACYL-COA SYNTHETASE"/>
    <property type="match status" value="1"/>
</dbReference>
<dbReference type="InterPro" id="IPR042099">
    <property type="entry name" value="ANL_N_sf"/>
</dbReference>
<dbReference type="SUPFAM" id="SSF56801">
    <property type="entry name" value="Acetyl-CoA synthetase-like"/>
    <property type="match status" value="1"/>
</dbReference>
<dbReference type="Pfam" id="PF00501">
    <property type="entry name" value="AMP-binding"/>
    <property type="match status" value="1"/>
</dbReference>
<evidence type="ECO:0000313" key="5">
    <source>
        <dbReference type="EMBL" id="CAD8676675.1"/>
    </source>
</evidence>
<evidence type="ECO:0000256" key="1">
    <source>
        <dbReference type="ARBA" id="ARBA00006432"/>
    </source>
</evidence>
<dbReference type="GO" id="GO:0006631">
    <property type="term" value="P:fatty acid metabolic process"/>
    <property type="evidence" value="ECO:0007669"/>
    <property type="project" value="TreeGrafter"/>
</dbReference>
<proteinExistence type="inferred from homology"/>
<evidence type="ECO:0000259" key="3">
    <source>
        <dbReference type="Pfam" id="PF00501"/>
    </source>
</evidence>
<sequence length="513" mass="53754">MDLLRKASSHLHRPAVIHKGIPYTYETLLTASEDLSRRISKRIPHSAGQTPPRVGLHATPGIEYIIGTLAIWRSGGIAVPLAVSHPPAELAYVFQDAGLSLALTDEEAAAKVGEVASSNGAVSEVIERPAGSPAATAASTSAGTYAPAEQPQPAPGAASEAGALIIYTSGTTGKPKGVLHTHRSLAAQCTTLCGAWGWSQSDRILHTLPLHHVHGIVNAAYCPLSVGGCIDFMPKFSPSAVWARLMEGRTSVFMGVPTMYALLLSAYDAMAPDQQAAARRAAAGLRLTVSGSSACPVPIMKRWKELSGQYLLERYGMTEIGMALSNPYQGGERRPGSVGQPLPGVQVAVAPDGELLVKGPMLFTEYWGRAQATRDAFDGSGFFRTGDTVAVDAGTGCYAIQGRTSVDILKVGGYKVSALDVEGALLEHPGVAEVAVLGVPDEVYGQVITAVVAAKDPAAAAGLPDALRAHCATRLAPYQAPKRYHPVAAIPRNAMGKVNKVELLRALREGRLA</sequence>
<dbReference type="InterPro" id="IPR020845">
    <property type="entry name" value="AMP-binding_CS"/>
</dbReference>
<reference evidence="5" key="1">
    <citation type="submission" date="2021-01" db="EMBL/GenBank/DDBJ databases">
        <authorList>
            <person name="Corre E."/>
            <person name="Pelletier E."/>
            <person name="Niang G."/>
            <person name="Scheremetjew M."/>
            <person name="Finn R."/>
            <person name="Kale V."/>
            <person name="Holt S."/>
            <person name="Cochrane G."/>
            <person name="Meng A."/>
            <person name="Brown T."/>
            <person name="Cohen L."/>
        </authorList>
    </citation>
    <scope>NUCLEOTIDE SEQUENCE</scope>
    <source>
        <strain evidence="5">SAG 11-49</strain>
    </source>
</reference>
<comment type="similarity">
    <text evidence="1">Belongs to the ATP-dependent AMP-binding enzyme family.</text>
</comment>
<evidence type="ECO:0000259" key="4">
    <source>
        <dbReference type="Pfam" id="PF13193"/>
    </source>
</evidence>
<evidence type="ECO:0000256" key="2">
    <source>
        <dbReference type="SAM" id="MobiDB-lite"/>
    </source>
</evidence>
<dbReference type="Gene3D" id="3.40.50.12780">
    <property type="entry name" value="N-terminal domain of ligase-like"/>
    <property type="match status" value="1"/>
</dbReference>
<dbReference type="Pfam" id="PF13193">
    <property type="entry name" value="AMP-binding_C"/>
    <property type="match status" value="1"/>
</dbReference>
<dbReference type="Gene3D" id="3.30.300.30">
    <property type="match status" value="1"/>
</dbReference>
<name>A0A7S0RH97_9CHLO</name>
<organism evidence="5">
    <name type="scientific">Chlamydomonas leiostraca</name>
    <dbReference type="NCBI Taxonomy" id="1034604"/>
    <lineage>
        <taxon>Eukaryota</taxon>
        <taxon>Viridiplantae</taxon>
        <taxon>Chlorophyta</taxon>
        <taxon>core chlorophytes</taxon>
        <taxon>Chlorophyceae</taxon>
        <taxon>CS clade</taxon>
        <taxon>Chlamydomonadales</taxon>
        <taxon>Chlamydomonadaceae</taxon>
        <taxon>Chlamydomonas</taxon>
    </lineage>
</organism>
<dbReference type="InterPro" id="IPR025110">
    <property type="entry name" value="AMP-bd_C"/>
</dbReference>
<feature type="domain" description="AMP-dependent synthetase/ligase" evidence="3">
    <location>
        <begin position="5"/>
        <end position="367"/>
    </location>
</feature>
<dbReference type="PROSITE" id="PS00455">
    <property type="entry name" value="AMP_BINDING"/>
    <property type="match status" value="1"/>
</dbReference>
<dbReference type="InterPro" id="IPR045851">
    <property type="entry name" value="AMP-bd_C_sf"/>
</dbReference>
<dbReference type="GO" id="GO:0031956">
    <property type="term" value="F:medium-chain fatty acid-CoA ligase activity"/>
    <property type="evidence" value="ECO:0007669"/>
    <property type="project" value="TreeGrafter"/>
</dbReference>
<dbReference type="AlphaFoldDB" id="A0A7S0RH97"/>